<dbReference type="EMBL" id="BAAAOS010000005">
    <property type="protein sequence ID" value="GAA1552806.1"/>
    <property type="molecule type" value="Genomic_DNA"/>
</dbReference>
<gene>
    <name evidence="3" type="ORF">GCM10009789_02970</name>
</gene>
<keyword evidence="1" id="KW-0812">Transmembrane</keyword>
<feature type="transmembrane region" description="Helical" evidence="1">
    <location>
        <begin position="39"/>
        <end position="59"/>
    </location>
</feature>
<evidence type="ECO:0000313" key="3">
    <source>
        <dbReference type="EMBL" id="GAA1552806.1"/>
    </source>
</evidence>
<reference evidence="4" key="1">
    <citation type="journal article" date="2019" name="Int. J. Syst. Evol. Microbiol.">
        <title>The Global Catalogue of Microorganisms (GCM) 10K type strain sequencing project: providing services to taxonomists for standard genome sequencing and annotation.</title>
        <authorList>
            <consortium name="The Broad Institute Genomics Platform"/>
            <consortium name="The Broad Institute Genome Sequencing Center for Infectious Disease"/>
            <person name="Wu L."/>
            <person name="Ma J."/>
        </authorList>
    </citation>
    <scope>NUCLEOTIDE SEQUENCE [LARGE SCALE GENOMIC DNA]</scope>
    <source>
        <strain evidence="4">JCM 14969</strain>
    </source>
</reference>
<accession>A0ABP4MZ26</accession>
<feature type="domain" description="Potassium channel" evidence="2">
    <location>
        <begin position="82"/>
        <end position="157"/>
    </location>
</feature>
<dbReference type="Gene3D" id="1.10.287.70">
    <property type="match status" value="1"/>
</dbReference>
<keyword evidence="4" id="KW-1185">Reference proteome</keyword>
<dbReference type="Proteomes" id="UP001500393">
    <property type="component" value="Unassembled WGS sequence"/>
</dbReference>
<evidence type="ECO:0000256" key="1">
    <source>
        <dbReference type="SAM" id="Phobius"/>
    </source>
</evidence>
<keyword evidence="1" id="KW-0472">Membrane</keyword>
<protein>
    <recommendedName>
        <fullName evidence="2">Potassium channel domain-containing protein</fullName>
    </recommendedName>
</protein>
<dbReference type="RefSeq" id="WP_344208883.1">
    <property type="nucleotide sequence ID" value="NZ_BAAAOS010000005.1"/>
</dbReference>
<evidence type="ECO:0000313" key="4">
    <source>
        <dbReference type="Proteomes" id="UP001500393"/>
    </source>
</evidence>
<feature type="transmembrane region" description="Helical" evidence="1">
    <location>
        <begin position="12"/>
        <end position="33"/>
    </location>
</feature>
<sequence length="166" mass="17860">MTQREPQGGAGWRHPIATFAGLIVAYYAVPIGLRSNAGFFIGLAFTAAALVVLGWAITGQVRRQLRGGTEVALQSLVTLIELVVVVFAYGFFTLERADPGQVADLDTRTDALYFTATTMTTVGYGDIHAEGQFARAMVLVQLCFNVVFVGALATIVSGEIRNRTTR</sequence>
<keyword evidence="1" id="KW-1133">Transmembrane helix</keyword>
<dbReference type="SUPFAM" id="SSF81324">
    <property type="entry name" value="Voltage-gated potassium channels"/>
    <property type="match status" value="1"/>
</dbReference>
<comment type="caution">
    <text evidence="3">The sequence shown here is derived from an EMBL/GenBank/DDBJ whole genome shotgun (WGS) entry which is preliminary data.</text>
</comment>
<evidence type="ECO:0000259" key="2">
    <source>
        <dbReference type="Pfam" id="PF07885"/>
    </source>
</evidence>
<feature type="transmembrane region" description="Helical" evidence="1">
    <location>
        <begin position="71"/>
        <end position="92"/>
    </location>
</feature>
<dbReference type="Pfam" id="PF07885">
    <property type="entry name" value="Ion_trans_2"/>
    <property type="match status" value="1"/>
</dbReference>
<proteinExistence type="predicted"/>
<dbReference type="InterPro" id="IPR013099">
    <property type="entry name" value="K_chnl_dom"/>
</dbReference>
<feature type="transmembrane region" description="Helical" evidence="1">
    <location>
        <begin position="133"/>
        <end position="156"/>
    </location>
</feature>
<name>A0ABP4MZ26_9ACTN</name>
<organism evidence="3 4">
    <name type="scientific">Kribbella sancticallisti</name>
    <dbReference type="NCBI Taxonomy" id="460087"/>
    <lineage>
        <taxon>Bacteria</taxon>
        <taxon>Bacillati</taxon>
        <taxon>Actinomycetota</taxon>
        <taxon>Actinomycetes</taxon>
        <taxon>Propionibacteriales</taxon>
        <taxon>Kribbellaceae</taxon>
        <taxon>Kribbella</taxon>
    </lineage>
</organism>